<evidence type="ECO:0000313" key="1">
    <source>
        <dbReference type="EMBL" id="OEH81035.1"/>
    </source>
</evidence>
<comment type="caution">
    <text evidence="1">The sequence shown here is derived from an EMBL/GenBank/DDBJ whole genome shotgun (WGS) entry which is preliminary data.</text>
</comment>
<dbReference type="OrthoDB" id="6249751at2"/>
<accession>A0A1E5KT20</accession>
<proteinExistence type="predicted"/>
<dbReference type="AlphaFoldDB" id="A0A1E5KT20"/>
<organism evidence="1 2">
    <name type="scientific">Enterococcus rivorum</name>
    <dbReference type="NCBI Taxonomy" id="762845"/>
    <lineage>
        <taxon>Bacteria</taxon>
        <taxon>Bacillati</taxon>
        <taxon>Bacillota</taxon>
        <taxon>Bacilli</taxon>
        <taxon>Lactobacillales</taxon>
        <taxon>Enterococcaceae</taxon>
        <taxon>Enterococcus</taxon>
    </lineage>
</organism>
<protein>
    <recommendedName>
        <fullName evidence="3">Lipoprotein</fullName>
    </recommendedName>
</protein>
<evidence type="ECO:0000313" key="2">
    <source>
        <dbReference type="Proteomes" id="UP000095256"/>
    </source>
</evidence>
<dbReference type="PROSITE" id="PS51257">
    <property type="entry name" value="PROKAR_LIPOPROTEIN"/>
    <property type="match status" value="1"/>
</dbReference>
<keyword evidence="2" id="KW-1185">Reference proteome</keyword>
<evidence type="ECO:0008006" key="3">
    <source>
        <dbReference type="Google" id="ProtNLM"/>
    </source>
</evidence>
<name>A0A1E5KT20_9ENTE</name>
<dbReference type="Gene3D" id="3.90.1010.20">
    <property type="match status" value="1"/>
</dbReference>
<dbReference type="EMBL" id="MIEK01000067">
    <property type="protein sequence ID" value="OEH81035.1"/>
    <property type="molecule type" value="Genomic_DNA"/>
</dbReference>
<dbReference type="Proteomes" id="UP000095256">
    <property type="component" value="Unassembled WGS sequence"/>
</dbReference>
<dbReference type="RefSeq" id="WP_069700023.1">
    <property type="nucleotide sequence ID" value="NZ_JAGGMA010000005.1"/>
</dbReference>
<gene>
    <name evidence="1" type="ORF">BCR26_05865</name>
</gene>
<reference evidence="1 2" key="1">
    <citation type="submission" date="2016-09" db="EMBL/GenBank/DDBJ databases">
        <authorList>
            <person name="Capua I."/>
            <person name="De Benedictis P."/>
            <person name="Joannis T."/>
            <person name="Lombin L.H."/>
            <person name="Cattoli G."/>
        </authorList>
    </citation>
    <scope>NUCLEOTIDE SEQUENCE [LARGE SCALE GENOMIC DNA]</scope>
    <source>
        <strain evidence="1 2">LMG 25899</strain>
    </source>
</reference>
<dbReference type="STRING" id="762845.BCR26_05865"/>
<sequence>MNKSIFLSLCIIGVVSISGCKADQPAKSIDSDTVISTIVSELSSSSQPTMQSEIEKTLGKNELIFDTHEYQYEVVTGATQTTFGSNPKPLYTYEEKLKKMFWSNQPPLGLMEGNYFSNQGLVDAGNTGIVEIVTDDNGKIVNVEYQEYTSKNYYSSEFAEVNKRLSHYAFFQAKNPRTDTTLATIVNGVTFVEKQMREENRVAGNFNTVKGSSTSAREGVMAIAAELNDVIRKTSDTKYLGYAEKFDDGITGRLQLTLKNGKIDTVRYDEYFSDAPEQMKDPKLQPYYRQSKYFSLEYNKATENNFKKFSDQLVQTILETQSLKIENENLSNHPSFETYLKLAEKIEME</sequence>